<gene>
    <name evidence="1" type="ORF">N658DRAFT_187744</name>
</gene>
<keyword evidence="2" id="KW-1185">Reference proteome</keyword>
<dbReference type="Proteomes" id="UP001305647">
    <property type="component" value="Unassembled WGS sequence"/>
</dbReference>
<reference evidence="1" key="2">
    <citation type="submission" date="2023-05" db="EMBL/GenBank/DDBJ databases">
        <authorList>
            <consortium name="Lawrence Berkeley National Laboratory"/>
            <person name="Steindorff A."/>
            <person name="Hensen N."/>
            <person name="Bonometti L."/>
            <person name="Westerberg I."/>
            <person name="Brannstrom I.O."/>
            <person name="Guillou S."/>
            <person name="Cros-Aarteil S."/>
            <person name="Calhoun S."/>
            <person name="Haridas S."/>
            <person name="Kuo A."/>
            <person name="Mondo S."/>
            <person name="Pangilinan J."/>
            <person name="Riley R."/>
            <person name="Labutti K."/>
            <person name="Andreopoulos B."/>
            <person name="Lipzen A."/>
            <person name="Chen C."/>
            <person name="Yanf M."/>
            <person name="Daum C."/>
            <person name="Ng V."/>
            <person name="Clum A."/>
            <person name="Ohm R."/>
            <person name="Martin F."/>
            <person name="Silar P."/>
            <person name="Natvig D."/>
            <person name="Lalanne C."/>
            <person name="Gautier V."/>
            <person name="Ament-Velasquez S.L."/>
            <person name="Kruys A."/>
            <person name="Hutchinson M.I."/>
            <person name="Powell A.J."/>
            <person name="Barry K."/>
            <person name="Miller A.N."/>
            <person name="Grigoriev I.V."/>
            <person name="Debuchy R."/>
            <person name="Gladieux P."/>
            <person name="Thoren M.H."/>
            <person name="Johannesson H."/>
        </authorList>
    </citation>
    <scope>NUCLEOTIDE SEQUENCE</scope>
    <source>
        <strain evidence="1">CBS 757.83</strain>
    </source>
</reference>
<accession>A0AAN6Q9L7</accession>
<comment type="caution">
    <text evidence="1">The sequence shown here is derived from an EMBL/GenBank/DDBJ whole genome shotgun (WGS) entry which is preliminary data.</text>
</comment>
<sequence length="266" mass="29810">MTNSSQETATDGSGRLHLDGSPVFKRLVVAAWAPRAHRADVKPNQRSLHPHRVIAGIKRVMWGTEIVQSQRIGRLPPAASARSRTTPPFCRHPASFGLRGKTSLSIFCLDARGCEWTSGVNWFDWLMYSCALSCFRGLDWSSQPHAASHANEALHRTSIPSQSGQETFIVQHFHCKERIPAYQFDWRRAPGSSSRDDQILSGDRIFCPRFLVPSLRVRPAAVDSFSTTKVEPLGQTWLPGLRLERAAYLLVLLTPRRLSFCRLPGP</sequence>
<reference evidence="1" key="1">
    <citation type="journal article" date="2023" name="Mol. Phylogenet. Evol.">
        <title>Genome-scale phylogeny and comparative genomics of the fungal order Sordariales.</title>
        <authorList>
            <person name="Hensen N."/>
            <person name="Bonometti L."/>
            <person name="Westerberg I."/>
            <person name="Brannstrom I.O."/>
            <person name="Guillou S."/>
            <person name="Cros-Aarteil S."/>
            <person name="Calhoun S."/>
            <person name="Haridas S."/>
            <person name="Kuo A."/>
            <person name="Mondo S."/>
            <person name="Pangilinan J."/>
            <person name="Riley R."/>
            <person name="LaButti K."/>
            <person name="Andreopoulos B."/>
            <person name="Lipzen A."/>
            <person name="Chen C."/>
            <person name="Yan M."/>
            <person name="Daum C."/>
            <person name="Ng V."/>
            <person name="Clum A."/>
            <person name="Steindorff A."/>
            <person name="Ohm R.A."/>
            <person name="Martin F."/>
            <person name="Silar P."/>
            <person name="Natvig D.O."/>
            <person name="Lalanne C."/>
            <person name="Gautier V."/>
            <person name="Ament-Velasquez S.L."/>
            <person name="Kruys A."/>
            <person name="Hutchinson M.I."/>
            <person name="Powell A.J."/>
            <person name="Barry K."/>
            <person name="Miller A.N."/>
            <person name="Grigoriev I.V."/>
            <person name="Debuchy R."/>
            <person name="Gladieux P."/>
            <person name="Hiltunen Thoren M."/>
            <person name="Johannesson H."/>
        </authorList>
    </citation>
    <scope>NUCLEOTIDE SEQUENCE</scope>
    <source>
        <strain evidence="1">CBS 757.83</strain>
    </source>
</reference>
<proteinExistence type="predicted"/>
<dbReference type="EMBL" id="MU863626">
    <property type="protein sequence ID" value="KAK4104734.1"/>
    <property type="molecule type" value="Genomic_DNA"/>
</dbReference>
<dbReference type="AlphaFoldDB" id="A0AAN6Q9L7"/>
<evidence type="ECO:0000313" key="1">
    <source>
        <dbReference type="EMBL" id="KAK4104734.1"/>
    </source>
</evidence>
<evidence type="ECO:0000313" key="2">
    <source>
        <dbReference type="Proteomes" id="UP001305647"/>
    </source>
</evidence>
<protein>
    <submittedName>
        <fullName evidence="1">Uncharacterized protein</fullName>
    </submittedName>
</protein>
<organism evidence="1 2">
    <name type="scientific">Parathielavia hyrcaniae</name>
    <dbReference type="NCBI Taxonomy" id="113614"/>
    <lineage>
        <taxon>Eukaryota</taxon>
        <taxon>Fungi</taxon>
        <taxon>Dikarya</taxon>
        <taxon>Ascomycota</taxon>
        <taxon>Pezizomycotina</taxon>
        <taxon>Sordariomycetes</taxon>
        <taxon>Sordariomycetidae</taxon>
        <taxon>Sordariales</taxon>
        <taxon>Chaetomiaceae</taxon>
        <taxon>Parathielavia</taxon>
    </lineage>
</organism>
<name>A0AAN6Q9L7_9PEZI</name>